<dbReference type="Gene3D" id="4.10.70.10">
    <property type="entry name" value="Disintegrin domain"/>
    <property type="match status" value="1"/>
</dbReference>
<dbReference type="InterPro" id="IPR006586">
    <property type="entry name" value="ADAM_Cys-rich"/>
</dbReference>
<evidence type="ECO:0000259" key="2">
    <source>
        <dbReference type="PROSITE" id="PS50214"/>
    </source>
</evidence>
<feature type="domain" description="Disintegrin" evidence="2">
    <location>
        <begin position="1"/>
        <end position="51"/>
    </location>
</feature>
<feature type="disulfide bond" evidence="1">
    <location>
        <begin position="23"/>
        <end position="43"/>
    </location>
</feature>
<dbReference type="Proteomes" id="UP000887574">
    <property type="component" value="Unplaced"/>
</dbReference>
<protein>
    <submittedName>
        <fullName evidence="4">Disintegrin domain-containing protein</fullName>
    </submittedName>
</protein>
<dbReference type="InterPro" id="IPR036436">
    <property type="entry name" value="Disintegrin_dom_sf"/>
</dbReference>
<dbReference type="Pfam" id="PF00200">
    <property type="entry name" value="Disintegrin"/>
    <property type="match status" value="1"/>
</dbReference>
<sequence length="182" mass="19355">MLVGASHQPCCHRCELRQVGYVCRESRSICDVPEVCDGKEGDCPADGYLIDGVLTAMQRSLGSAAKSAEDPCYSYNQKGVEYGNCGTDKNGAFVACTTDDNSKCGTLHCREGSALPLLSTLTSFNLQFVHHTQQMQCKVITGSSHGLVKEGTSCASGKICIEGACIPLAQVSPSVHCPSNNW</sequence>
<dbReference type="InterPro" id="IPR001762">
    <property type="entry name" value="Disintegrin_dom"/>
</dbReference>
<dbReference type="SUPFAM" id="SSF57552">
    <property type="entry name" value="Blood coagulation inhibitor (disintegrin)"/>
    <property type="match status" value="1"/>
</dbReference>
<dbReference type="SMART" id="SM00050">
    <property type="entry name" value="DISIN"/>
    <property type="match status" value="1"/>
</dbReference>
<keyword evidence="3" id="KW-1185">Reference proteome</keyword>
<name>A0A915D4N1_9BILA</name>
<dbReference type="Pfam" id="PF08516">
    <property type="entry name" value="ADAM_CR"/>
    <property type="match status" value="1"/>
</dbReference>
<organism evidence="3 4">
    <name type="scientific">Ditylenchus dipsaci</name>
    <dbReference type="NCBI Taxonomy" id="166011"/>
    <lineage>
        <taxon>Eukaryota</taxon>
        <taxon>Metazoa</taxon>
        <taxon>Ecdysozoa</taxon>
        <taxon>Nematoda</taxon>
        <taxon>Chromadorea</taxon>
        <taxon>Rhabditida</taxon>
        <taxon>Tylenchina</taxon>
        <taxon>Tylenchomorpha</taxon>
        <taxon>Sphaerularioidea</taxon>
        <taxon>Anguinidae</taxon>
        <taxon>Anguininae</taxon>
        <taxon>Ditylenchus</taxon>
    </lineage>
</organism>
<accession>A0A915D4N1</accession>
<dbReference type="PANTHER" id="PTHR11905">
    <property type="entry name" value="ADAM A DISINTEGRIN AND METALLOPROTEASE DOMAIN"/>
    <property type="match status" value="1"/>
</dbReference>
<evidence type="ECO:0000313" key="3">
    <source>
        <dbReference type="Proteomes" id="UP000887574"/>
    </source>
</evidence>
<reference evidence="4" key="1">
    <citation type="submission" date="2022-11" db="UniProtKB">
        <authorList>
            <consortium name="WormBaseParasite"/>
        </authorList>
    </citation>
    <scope>IDENTIFICATION</scope>
</reference>
<evidence type="ECO:0000256" key="1">
    <source>
        <dbReference type="PROSITE-ProRule" id="PRU00068"/>
    </source>
</evidence>
<evidence type="ECO:0000313" key="4">
    <source>
        <dbReference type="WBParaSite" id="jg15806"/>
    </source>
</evidence>
<proteinExistence type="predicted"/>
<dbReference type="GO" id="GO:0006509">
    <property type="term" value="P:membrane protein ectodomain proteolysis"/>
    <property type="evidence" value="ECO:0007669"/>
    <property type="project" value="TreeGrafter"/>
</dbReference>
<dbReference type="PANTHER" id="PTHR11905:SF248">
    <property type="entry name" value="DISINTEGRIN AND METALLOPROTEINASE DOMAIN-CONTAINING PROTEIN UNC-71"/>
    <property type="match status" value="1"/>
</dbReference>
<keyword evidence="1" id="KW-1015">Disulfide bond</keyword>
<dbReference type="SMART" id="SM00608">
    <property type="entry name" value="ACR"/>
    <property type="match status" value="1"/>
</dbReference>
<dbReference type="WBParaSite" id="jg15806">
    <property type="protein sequence ID" value="jg15806"/>
    <property type="gene ID" value="jg15806"/>
</dbReference>
<dbReference type="PROSITE" id="PS50214">
    <property type="entry name" value="DISINTEGRIN_2"/>
    <property type="match status" value="1"/>
</dbReference>
<dbReference type="AlphaFoldDB" id="A0A915D4N1"/>